<sequence>MPSNRESISIEARDEDERVRLAHSQAVRRRRRARGFEVKSFLYFHSNSATKCSGLDFEDAIFDGQDGHIESTTTKIEDEDVALATAFLVESVCDGCRSRLVDETEHVQSSDSSSILVLHITLHDLVVELPADEALGVENGVVRVYGCLALGRVPDPTFRVSEGHVAGGHEVALKL</sequence>
<name>A0A2A2L118_9BILA</name>
<gene>
    <name evidence="1" type="ORF">WR25_04664</name>
</gene>
<comment type="caution">
    <text evidence="1">The sequence shown here is derived from an EMBL/GenBank/DDBJ whole genome shotgun (WGS) entry which is preliminary data.</text>
</comment>
<keyword evidence="2" id="KW-1185">Reference proteome</keyword>
<dbReference type="EMBL" id="LIAE01007366">
    <property type="protein sequence ID" value="PAV79787.1"/>
    <property type="molecule type" value="Genomic_DNA"/>
</dbReference>
<dbReference type="AlphaFoldDB" id="A0A2A2L118"/>
<dbReference type="OrthoDB" id="2017405at2759"/>
<reference evidence="1 2" key="1">
    <citation type="journal article" date="2017" name="Curr. Biol.">
        <title>Genome architecture and evolution of a unichromosomal asexual nematode.</title>
        <authorList>
            <person name="Fradin H."/>
            <person name="Zegar C."/>
            <person name="Gutwein M."/>
            <person name="Lucas J."/>
            <person name="Kovtun M."/>
            <person name="Corcoran D."/>
            <person name="Baugh L.R."/>
            <person name="Kiontke K."/>
            <person name="Gunsalus K."/>
            <person name="Fitch D.H."/>
            <person name="Piano F."/>
        </authorList>
    </citation>
    <scope>NUCLEOTIDE SEQUENCE [LARGE SCALE GENOMIC DNA]</scope>
    <source>
        <strain evidence="1">PF1309</strain>
    </source>
</reference>
<protein>
    <submittedName>
        <fullName evidence="1">Uncharacterized protein</fullName>
    </submittedName>
</protein>
<accession>A0A2A2L118</accession>
<dbReference type="Proteomes" id="UP000218231">
    <property type="component" value="Unassembled WGS sequence"/>
</dbReference>
<organism evidence="1 2">
    <name type="scientific">Diploscapter pachys</name>
    <dbReference type="NCBI Taxonomy" id="2018661"/>
    <lineage>
        <taxon>Eukaryota</taxon>
        <taxon>Metazoa</taxon>
        <taxon>Ecdysozoa</taxon>
        <taxon>Nematoda</taxon>
        <taxon>Chromadorea</taxon>
        <taxon>Rhabditida</taxon>
        <taxon>Rhabditina</taxon>
        <taxon>Rhabditomorpha</taxon>
        <taxon>Rhabditoidea</taxon>
        <taxon>Rhabditidae</taxon>
        <taxon>Diploscapter</taxon>
    </lineage>
</organism>
<evidence type="ECO:0000313" key="2">
    <source>
        <dbReference type="Proteomes" id="UP000218231"/>
    </source>
</evidence>
<dbReference type="InterPro" id="IPR019651">
    <property type="entry name" value="Glutamate_DH_NAD-spec"/>
</dbReference>
<dbReference type="Pfam" id="PF10712">
    <property type="entry name" value="NAD-GH"/>
    <property type="match status" value="2"/>
</dbReference>
<proteinExistence type="predicted"/>
<evidence type="ECO:0000313" key="1">
    <source>
        <dbReference type="EMBL" id="PAV79787.1"/>
    </source>
</evidence>